<evidence type="ECO:0000256" key="3">
    <source>
        <dbReference type="ARBA" id="ARBA00007929"/>
    </source>
</evidence>
<dbReference type="Pfam" id="PF11834">
    <property type="entry name" value="KHA"/>
    <property type="match status" value="1"/>
</dbReference>
<dbReference type="PRINTS" id="PR01463">
    <property type="entry name" value="EAGCHANLFMLY"/>
</dbReference>
<dbReference type="SMART" id="SM00100">
    <property type="entry name" value="cNMP"/>
    <property type="match status" value="1"/>
</dbReference>
<dbReference type="InterPro" id="IPR005821">
    <property type="entry name" value="Ion_trans_dom"/>
</dbReference>
<keyword evidence="8 15" id="KW-0851">Voltage-gated channel</keyword>
<keyword evidence="11 15" id="KW-0406">Ion transport</keyword>
<dbReference type="InterPro" id="IPR021789">
    <property type="entry name" value="KHA_dom"/>
</dbReference>
<evidence type="ECO:0000256" key="7">
    <source>
        <dbReference type="ARBA" id="ARBA00022826"/>
    </source>
</evidence>
<evidence type="ECO:0000259" key="17">
    <source>
        <dbReference type="PROSITE" id="PS50042"/>
    </source>
</evidence>
<evidence type="ECO:0000256" key="5">
    <source>
        <dbReference type="ARBA" id="ARBA00022538"/>
    </source>
</evidence>
<feature type="compositionally biased region" description="Basic and acidic residues" evidence="16">
    <location>
        <begin position="1"/>
        <end position="29"/>
    </location>
</feature>
<dbReference type="InterPro" id="IPR003938">
    <property type="entry name" value="K_chnl_volt-dep_EAG/ELK/ERG"/>
</dbReference>
<comment type="domain">
    <text evidence="15">The segment S4 is probably the voltage-sensor and is characterized by a series of positively charged amino acids. The pore-forming region H5 is enclosed by the transmembrane segments S5 and S6 in the Shaker-type (1P/6TM) and contains the GYGD signature motif which seems to be involved in potassium selectivity.</text>
</comment>
<dbReference type="Pfam" id="PF00027">
    <property type="entry name" value="cNMP_binding"/>
    <property type="match status" value="1"/>
</dbReference>
<dbReference type="EMBL" id="AF145272">
    <property type="protein sequence ID" value="AAD39492.1"/>
    <property type="molecule type" value="mRNA"/>
</dbReference>
<evidence type="ECO:0000256" key="4">
    <source>
        <dbReference type="ARBA" id="ARBA00022448"/>
    </source>
</evidence>
<keyword evidence="6 15" id="KW-0812">Transmembrane</keyword>
<comment type="similarity">
    <text evidence="3 15">Belongs to the potassium channel family. Plant (TC 1.A.1.4) subfamily.</text>
</comment>
<evidence type="ECO:0000256" key="9">
    <source>
        <dbReference type="ARBA" id="ARBA00022958"/>
    </source>
</evidence>
<keyword evidence="13 15" id="KW-0407">Ion channel</keyword>
<keyword evidence="4 15" id="KW-0813">Transport</keyword>
<dbReference type="FunFam" id="2.60.120.10:FF:000074">
    <property type="entry name" value="Potassium channel KAT2"/>
    <property type="match status" value="1"/>
</dbReference>
<dbReference type="InterPro" id="IPR014710">
    <property type="entry name" value="RmlC-like_jellyroll"/>
</dbReference>
<feature type="region of interest" description="Disordered" evidence="16">
    <location>
        <begin position="1"/>
        <end position="33"/>
    </location>
</feature>
<dbReference type="Pfam" id="PF12796">
    <property type="entry name" value="Ank_2"/>
    <property type="match status" value="2"/>
</dbReference>
<feature type="repeat" description="ANK" evidence="14">
    <location>
        <begin position="572"/>
        <end position="604"/>
    </location>
</feature>
<dbReference type="CDD" id="cd00038">
    <property type="entry name" value="CAP_ED"/>
    <property type="match status" value="1"/>
</dbReference>
<evidence type="ECO:0000256" key="8">
    <source>
        <dbReference type="ARBA" id="ARBA00022882"/>
    </source>
</evidence>
<dbReference type="GO" id="GO:0005886">
    <property type="term" value="C:plasma membrane"/>
    <property type="evidence" value="ECO:0007669"/>
    <property type="project" value="UniProtKB-SubCell"/>
</dbReference>
<evidence type="ECO:0000256" key="16">
    <source>
        <dbReference type="SAM" id="MobiDB-lite"/>
    </source>
</evidence>
<feature type="domain" description="KHA" evidence="18">
    <location>
        <begin position="737"/>
        <end position="810"/>
    </location>
</feature>
<evidence type="ECO:0000259" key="18">
    <source>
        <dbReference type="PROSITE" id="PS51490"/>
    </source>
</evidence>
<dbReference type="PANTHER" id="PTHR45743">
    <property type="entry name" value="POTASSIUM CHANNEL AKT1"/>
    <property type="match status" value="1"/>
</dbReference>
<dbReference type="PROSITE" id="PS50088">
    <property type="entry name" value="ANK_REPEAT"/>
    <property type="match status" value="1"/>
</dbReference>
<dbReference type="InterPro" id="IPR018488">
    <property type="entry name" value="cNMP-bd_CS"/>
</dbReference>
<dbReference type="Gene3D" id="1.10.287.630">
    <property type="entry name" value="Helix hairpin bin"/>
    <property type="match status" value="1"/>
</dbReference>
<feature type="transmembrane region" description="Helical" evidence="15">
    <location>
        <begin position="83"/>
        <end position="104"/>
    </location>
</feature>
<dbReference type="SMART" id="SM00248">
    <property type="entry name" value="ANK"/>
    <property type="match status" value="4"/>
</dbReference>
<dbReference type="GO" id="GO:0034702">
    <property type="term" value="C:monoatomic ion channel complex"/>
    <property type="evidence" value="ECO:0007669"/>
    <property type="project" value="UniProtKB-KW"/>
</dbReference>
<evidence type="ECO:0000256" key="10">
    <source>
        <dbReference type="ARBA" id="ARBA00022989"/>
    </source>
</evidence>
<evidence type="ECO:0000256" key="6">
    <source>
        <dbReference type="ARBA" id="ARBA00022692"/>
    </source>
</evidence>
<dbReference type="InterPro" id="IPR002110">
    <property type="entry name" value="Ankyrin_rpt"/>
</dbReference>
<dbReference type="AlphaFoldDB" id="Q9XH40"/>
<dbReference type="InterPro" id="IPR036770">
    <property type="entry name" value="Ankyrin_rpt-contain_sf"/>
</dbReference>
<keyword evidence="14" id="KW-0040">ANK repeat</keyword>
<accession>Q9XH40</accession>
<dbReference type="PROSITE" id="PS00888">
    <property type="entry name" value="CNMP_BINDING_1"/>
    <property type="match status" value="1"/>
</dbReference>
<dbReference type="GO" id="GO:0005249">
    <property type="term" value="F:voltage-gated potassium channel activity"/>
    <property type="evidence" value="ECO:0007669"/>
    <property type="project" value="UniProtKB-UniRule"/>
</dbReference>
<evidence type="ECO:0000256" key="11">
    <source>
        <dbReference type="ARBA" id="ARBA00023065"/>
    </source>
</evidence>
<name>Q9XH40_SAMSA</name>
<dbReference type="PROSITE" id="PS51490">
    <property type="entry name" value="KHA"/>
    <property type="match status" value="1"/>
</dbReference>
<evidence type="ECO:0000256" key="15">
    <source>
        <dbReference type="RuleBase" id="RU369015"/>
    </source>
</evidence>
<evidence type="ECO:0000256" key="2">
    <source>
        <dbReference type="ARBA" id="ARBA00004413"/>
    </source>
</evidence>
<evidence type="ECO:0000256" key="1">
    <source>
        <dbReference type="ARBA" id="ARBA00004141"/>
    </source>
</evidence>
<dbReference type="InterPro" id="IPR018490">
    <property type="entry name" value="cNMP-bd_dom_sf"/>
</dbReference>
<evidence type="ECO:0000256" key="12">
    <source>
        <dbReference type="ARBA" id="ARBA00023136"/>
    </source>
</evidence>
<dbReference type="Pfam" id="PF00520">
    <property type="entry name" value="Ion_trans"/>
    <property type="match status" value="1"/>
</dbReference>
<reference evidence="19" key="1">
    <citation type="submission" date="1999-04" db="EMBL/GenBank/DDBJ databases">
        <title>Molecular and biophysical analysis of Samanea saman motor cells.</title>
        <authorList>
            <person name="Moshelion M."/>
            <person name="Moran N."/>
            <person name="Hedrich R."/>
            <person name="Becker D."/>
        </authorList>
    </citation>
    <scope>NUCLEOTIDE SEQUENCE</scope>
</reference>
<dbReference type="SUPFAM" id="SSF48403">
    <property type="entry name" value="Ankyrin repeat"/>
    <property type="match status" value="1"/>
</dbReference>
<dbReference type="SUPFAM" id="SSF81324">
    <property type="entry name" value="Voltage-gated potassium channels"/>
    <property type="match status" value="1"/>
</dbReference>
<feature type="transmembrane region" description="Helical" evidence="15">
    <location>
        <begin position="116"/>
        <end position="136"/>
    </location>
</feature>
<evidence type="ECO:0000256" key="13">
    <source>
        <dbReference type="ARBA" id="ARBA00023303"/>
    </source>
</evidence>
<organism evidence="19">
    <name type="scientific">Samanea saman</name>
    <name type="common">Rain tree</name>
    <name type="synonym">Mimosa saman</name>
    <dbReference type="NCBI Taxonomy" id="76910"/>
    <lineage>
        <taxon>Eukaryota</taxon>
        <taxon>Viridiplantae</taxon>
        <taxon>Streptophyta</taxon>
        <taxon>Embryophyta</taxon>
        <taxon>Tracheophyta</taxon>
        <taxon>Spermatophyta</taxon>
        <taxon>Magnoliopsida</taxon>
        <taxon>eudicotyledons</taxon>
        <taxon>Gunneridae</taxon>
        <taxon>Pentapetalae</taxon>
        <taxon>rosids</taxon>
        <taxon>fabids</taxon>
        <taxon>Fabales</taxon>
        <taxon>Fabaceae</taxon>
        <taxon>Caesalpinioideae</taxon>
        <taxon>mimosoid clade</taxon>
        <taxon>Ingeae</taxon>
        <taxon>Samanea</taxon>
    </lineage>
</organism>
<feature type="transmembrane region" description="Helical" evidence="15">
    <location>
        <begin position="264"/>
        <end position="283"/>
    </location>
</feature>
<protein>
    <recommendedName>
        <fullName evidence="15">Potassium channel</fullName>
    </recommendedName>
</protein>
<dbReference type="Gene3D" id="1.10.287.70">
    <property type="match status" value="1"/>
</dbReference>
<dbReference type="PROSITE" id="PS50297">
    <property type="entry name" value="ANK_REP_REGION"/>
    <property type="match status" value="1"/>
</dbReference>
<proteinExistence type="evidence at transcript level"/>
<dbReference type="SUPFAM" id="SSF51206">
    <property type="entry name" value="cAMP-binding domain-like"/>
    <property type="match status" value="1"/>
</dbReference>
<feature type="transmembrane region" description="Helical" evidence="15">
    <location>
        <begin position="214"/>
        <end position="239"/>
    </location>
</feature>
<comment type="subcellular location">
    <subcellularLocation>
        <location evidence="2">Cell membrane</location>
        <topology evidence="2">Peripheral membrane protein</topology>
        <orientation evidence="2">Cytoplasmic side</orientation>
    </subcellularLocation>
    <subcellularLocation>
        <location evidence="1 15">Membrane</location>
        <topology evidence="1 15">Multi-pass membrane protein</topology>
    </subcellularLocation>
</comment>
<comment type="function">
    <text evidence="15">Potassium channel.</text>
</comment>
<keyword evidence="5 15" id="KW-0633">Potassium transport</keyword>
<keyword evidence="12 15" id="KW-0472">Membrane</keyword>
<keyword evidence="9 15" id="KW-0630">Potassium</keyword>
<keyword evidence="7 15" id="KW-0631">Potassium channel</keyword>
<sequence length="810" mass="92550">MEKKDSGSSLKNENEEKKEKDLEEKPHLEEDYESPTFNLQNVSKVILPPLGASTYNDRNSSPHHPKTWIISPLDTRYRCWESLMVVLVGYSAWVYPFEIGFLMSSPTHKLYIVDNIIDIFFGVDIVLTFFLAYIDSSTQLLVQDSKQIALRYLSTWFVMDVASSIPYEALGYLFTGKHKVGLTFFLLGMLRLWRLRRVKQYFTRLEKDIRFSYFLIRCVRLLCVTFFIAHCGGCLYYLLADVYPHLGRTWIGTTNPSFKGTSIGIRYISAMYWSLTTMTTVGYGDFHAVNPMEMAFTICYMFFNLGLTAYLIGNMTNLVVQGTCRTMEFRNNIEAATNFVSRNIVSARLKEQIIAYMCLRYKAESLNHHQLMEQLPKSIRKNICQHLFLPAVQKVYLFKGLSREILLSLAAKMKAEYIPPKEEVIMQGDAAEDVYIIVSGEVEIIGFAMDKERVLGILQRWDMFGEVGALCCKPQSFTYRTKTLTQLLRLRTSDFTDTMQTKKDDNMQMLKNFLQHLKKLHNLNDKDLVIDWSREDDPSMAVNLLHVASTGNSALLEELLKAGLDSSVADSKGKTPLHIAALNGHEECVKVLLKHACNVHARDMNGDTALWDAIFSKHYSIFRILYQLCVQSDPHTAGDLLCKAAKRNELTVMSELLKQGLNIESKDHHGCTAMQVAWQHNHVDMIQLLFMNGSDVVGALNYDNNNNNQEERGQHNSIWGTYNNNNNSNNHRHIASRVSIFRGHPILRRQQGCIEAGKMIRFPNSIKELKTIAGERFGFDAKDAMVTDEGGAEIDSIDLIRDNDKLFIVE</sequence>
<comment type="caution">
    <text evidence="15">Lacks conserved residue(s) required for the propagation of feature annotation.</text>
</comment>
<comment type="subunit">
    <text evidence="15">The potassium channel is composed of a homo- or heterotetrameric complex of pore-forming subunits.</text>
</comment>
<keyword evidence="10 15" id="KW-1133">Transmembrane helix</keyword>
<dbReference type="Gene3D" id="1.25.40.20">
    <property type="entry name" value="Ankyrin repeat-containing domain"/>
    <property type="match status" value="1"/>
</dbReference>
<dbReference type="FunFam" id="1.10.287.70:FF:000123">
    <property type="entry name" value="Potassium channel KAT3"/>
    <property type="match status" value="1"/>
</dbReference>
<dbReference type="InterPro" id="IPR045319">
    <property type="entry name" value="KAT/AKT"/>
</dbReference>
<dbReference type="PANTHER" id="PTHR45743:SF21">
    <property type="entry name" value="POTASSIUM CHANNEL AKT2_3"/>
    <property type="match status" value="1"/>
</dbReference>
<dbReference type="PROSITE" id="PS50042">
    <property type="entry name" value="CNMP_BINDING_3"/>
    <property type="match status" value="1"/>
</dbReference>
<dbReference type="Gene3D" id="2.60.120.10">
    <property type="entry name" value="Jelly Rolls"/>
    <property type="match status" value="1"/>
</dbReference>
<evidence type="ECO:0000256" key="14">
    <source>
        <dbReference type="PROSITE-ProRule" id="PRU00023"/>
    </source>
</evidence>
<feature type="domain" description="Cyclic nucleotide-binding" evidence="17">
    <location>
        <begin position="397"/>
        <end position="516"/>
    </location>
</feature>
<dbReference type="InterPro" id="IPR000595">
    <property type="entry name" value="cNMP-bd_dom"/>
</dbReference>
<comment type="domain">
    <text evidence="15">The KHA domain (rich in hydrophobic and acidic residues) present in the C-terminal part is likely to be important for tetramerization.</text>
</comment>
<feature type="transmembrane region" description="Helical" evidence="15">
    <location>
        <begin position="295"/>
        <end position="313"/>
    </location>
</feature>
<dbReference type="PRINTS" id="PR01415">
    <property type="entry name" value="ANKYRIN"/>
</dbReference>
<evidence type="ECO:0000313" key="19">
    <source>
        <dbReference type="EMBL" id="AAD39492.1"/>
    </source>
</evidence>